<evidence type="ECO:0000256" key="14">
    <source>
        <dbReference type="PROSITE-ProRule" id="PRU00110"/>
    </source>
</evidence>
<evidence type="ECO:0000256" key="5">
    <source>
        <dbReference type="ARBA" id="ARBA00022553"/>
    </source>
</evidence>
<feature type="modified residue" description="4-aspartylphosphate" evidence="15">
    <location>
        <position position="533"/>
    </location>
</feature>
<evidence type="ECO:0000256" key="9">
    <source>
        <dbReference type="ARBA" id="ARBA00022777"/>
    </source>
</evidence>
<dbReference type="PANTHER" id="PTHR45339:SF1">
    <property type="entry name" value="HYBRID SIGNAL TRANSDUCTION HISTIDINE KINASE J"/>
    <property type="match status" value="1"/>
</dbReference>
<dbReference type="EC" id="2.7.13.3" evidence="3"/>
<dbReference type="InterPro" id="IPR004358">
    <property type="entry name" value="Sig_transdc_His_kin-like_C"/>
</dbReference>
<dbReference type="PROSITE" id="PS50894">
    <property type="entry name" value="HPT"/>
    <property type="match status" value="1"/>
</dbReference>
<evidence type="ECO:0000256" key="7">
    <source>
        <dbReference type="ARBA" id="ARBA00022692"/>
    </source>
</evidence>
<evidence type="ECO:0000259" key="18">
    <source>
        <dbReference type="PROSITE" id="PS50110"/>
    </source>
</evidence>
<keyword evidence="21" id="KW-1185">Reference proteome</keyword>
<comment type="catalytic activity">
    <reaction evidence="1">
        <text>ATP + protein L-histidine = ADP + protein N-phospho-L-histidine.</text>
        <dbReference type="EC" id="2.7.13.3"/>
    </reaction>
</comment>
<dbReference type="InterPro" id="IPR001789">
    <property type="entry name" value="Sig_transdc_resp-reg_receiver"/>
</dbReference>
<dbReference type="RefSeq" id="WP_147041261.1">
    <property type="nucleotide sequence ID" value="NZ_BJYZ01000075.1"/>
</dbReference>
<dbReference type="Pfam" id="PF02518">
    <property type="entry name" value="HATPase_c"/>
    <property type="match status" value="1"/>
</dbReference>
<dbReference type="SMART" id="SM00448">
    <property type="entry name" value="REC"/>
    <property type="match status" value="1"/>
</dbReference>
<evidence type="ECO:0000256" key="13">
    <source>
        <dbReference type="ARBA" id="ARBA00023136"/>
    </source>
</evidence>
<dbReference type="FunFam" id="3.30.565.10:FF:000010">
    <property type="entry name" value="Sensor histidine kinase RcsC"/>
    <property type="match status" value="1"/>
</dbReference>
<keyword evidence="10" id="KW-0067">ATP-binding</keyword>
<proteinExistence type="predicted"/>
<feature type="domain" description="Response regulatory" evidence="18">
    <location>
        <begin position="484"/>
        <end position="601"/>
    </location>
</feature>
<dbReference type="SMART" id="SM00387">
    <property type="entry name" value="HATPase_c"/>
    <property type="match status" value="1"/>
</dbReference>
<name>A0A512E3R3_9PROT</name>
<organism evidence="20 21">
    <name type="scientific">Skermanella aerolata</name>
    <dbReference type="NCBI Taxonomy" id="393310"/>
    <lineage>
        <taxon>Bacteria</taxon>
        <taxon>Pseudomonadati</taxon>
        <taxon>Pseudomonadota</taxon>
        <taxon>Alphaproteobacteria</taxon>
        <taxon>Rhodospirillales</taxon>
        <taxon>Azospirillaceae</taxon>
        <taxon>Skermanella</taxon>
    </lineage>
</organism>
<evidence type="ECO:0000256" key="11">
    <source>
        <dbReference type="ARBA" id="ARBA00022989"/>
    </source>
</evidence>
<dbReference type="CDD" id="cd17546">
    <property type="entry name" value="REC_hyHK_CKI1_RcsC-like"/>
    <property type="match status" value="1"/>
</dbReference>
<keyword evidence="4" id="KW-1003">Cell membrane</keyword>
<keyword evidence="11 16" id="KW-1133">Transmembrane helix</keyword>
<dbReference type="InterPro" id="IPR005467">
    <property type="entry name" value="His_kinase_dom"/>
</dbReference>
<dbReference type="GO" id="GO:0005886">
    <property type="term" value="C:plasma membrane"/>
    <property type="evidence" value="ECO:0007669"/>
    <property type="project" value="UniProtKB-SubCell"/>
</dbReference>
<dbReference type="CDD" id="cd16922">
    <property type="entry name" value="HATPase_EvgS-ArcB-TorS-like"/>
    <property type="match status" value="1"/>
</dbReference>
<dbReference type="Gene3D" id="3.40.50.2300">
    <property type="match status" value="1"/>
</dbReference>
<gene>
    <name evidence="20" type="ORF">SAE02_74830</name>
</gene>
<dbReference type="GO" id="GO:0000155">
    <property type="term" value="F:phosphorelay sensor kinase activity"/>
    <property type="evidence" value="ECO:0007669"/>
    <property type="project" value="InterPro"/>
</dbReference>
<dbReference type="GO" id="GO:0005524">
    <property type="term" value="F:ATP binding"/>
    <property type="evidence" value="ECO:0007669"/>
    <property type="project" value="UniProtKB-KW"/>
</dbReference>
<dbReference type="PROSITE" id="PS50109">
    <property type="entry name" value="HIS_KIN"/>
    <property type="match status" value="1"/>
</dbReference>
<keyword evidence="12" id="KW-0902">Two-component regulatory system</keyword>
<dbReference type="PRINTS" id="PR00344">
    <property type="entry name" value="BCTRLSENSOR"/>
</dbReference>
<protein>
    <recommendedName>
        <fullName evidence="3">histidine kinase</fullName>
        <ecNumber evidence="3">2.7.13.3</ecNumber>
    </recommendedName>
</protein>
<evidence type="ECO:0000259" key="19">
    <source>
        <dbReference type="PROSITE" id="PS50894"/>
    </source>
</evidence>
<dbReference type="CDD" id="cd00082">
    <property type="entry name" value="HisKA"/>
    <property type="match status" value="1"/>
</dbReference>
<feature type="transmembrane region" description="Helical" evidence="16">
    <location>
        <begin position="172"/>
        <end position="193"/>
    </location>
</feature>
<dbReference type="InterPro" id="IPR036890">
    <property type="entry name" value="HATPase_C_sf"/>
</dbReference>
<keyword evidence="8" id="KW-0547">Nucleotide-binding</keyword>
<feature type="domain" description="Histidine kinase" evidence="17">
    <location>
        <begin position="235"/>
        <end position="452"/>
    </location>
</feature>
<sequence length="740" mass="78313">MVRSLRAKALLGLSGLLLTSCIVLLTLLLDQQAEVAGSVREDAVWAAYQLDRETIKLDAALSDYGAGPTPEKAAAVSLRYDLLYSRTALLRGGQLAAIIAIVPEDARSAAGIVDRIERLVPTGDSLDPATLDLAAFQSSVRQIRGLTESQLVRINARRWVELVGERERTRSLSLVLAICVVALAASMTGLIVLQVGQLRDLRRARIRQSALAGELEQALSAAETANRAKSVFLATMSHEIRTPMNGVIGMTDLLLGTSLTAEQRRYGQVIQTSAEALLTVLNDILDFSKMEAGRFELDDADLEVEPLVRDVAELFVPKAREKGVDLAVAIDPTARLTMRGDPGRLRQILVNLIGNALKFTGAGSVAVRVDVDVPGSLRFAVRDTGVGISAEGQASLFQMFSQVDGQARGQSGGTGLGLAISRRLVEMMGGRIGVDSVAGQGSTFWFTVPVRAAWAGSPTAVPGTGAGRSGMAAIPQEPAVSGLRILVADDNPVNQQVAAGMLRRDGHVVDVVGDGAGAVDAVGRGAYDLVLMDVEMPEMDGFEAARRIRRLSSPQASVPVIALTAHAMRGDEARCLEAGMSDYMPKPVSRQRLTETVRRWSRQTAPAGPQAGVPVIDRTTLDDLLETMGPDAGPLFETFLSNSAARVAAIRVCVAEGHGGRLEAELHSLSGAAGTLGLPALVAACDQLRTTLGQGAGSWPEHLVDLIDAALSDVRRILPALAPVELTQEADASALIVMDR</sequence>
<keyword evidence="5 15" id="KW-0597">Phosphoprotein</keyword>
<evidence type="ECO:0000259" key="17">
    <source>
        <dbReference type="PROSITE" id="PS50109"/>
    </source>
</evidence>
<evidence type="ECO:0000313" key="20">
    <source>
        <dbReference type="EMBL" id="GEO43335.1"/>
    </source>
</evidence>
<dbReference type="PROSITE" id="PS50110">
    <property type="entry name" value="RESPONSE_REGULATORY"/>
    <property type="match status" value="1"/>
</dbReference>
<dbReference type="InterPro" id="IPR036097">
    <property type="entry name" value="HisK_dim/P_sf"/>
</dbReference>
<dbReference type="PROSITE" id="PS51257">
    <property type="entry name" value="PROKAR_LIPOPROTEIN"/>
    <property type="match status" value="1"/>
</dbReference>
<accession>A0A512E3R3</accession>
<evidence type="ECO:0000256" key="6">
    <source>
        <dbReference type="ARBA" id="ARBA00022679"/>
    </source>
</evidence>
<feature type="modified residue" description="Phosphohistidine" evidence="14">
    <location>
        <position position="667"/>
    </location>
</feature>
<reference evidence="20 21" key="1">
    <citation type="submission" date="2019-07" db="EMBL/GenBank/DDBJ databases">
        <title>Whole genome shotgun sequence of Skermanella aerolata NBRC 106429.</title>
        <authorList>
            <person name="Hosoyama A."/>
            <person name="Uohara A."/>
            <person name="Ohji S."/>
            <person name="Ichikawa N."/>
        </authorList>
    </citation>
    <scope>NUCLEOTIDE SEQUENCE [LARGE SCALE GENOMIC DNA]</scope>
    <source>
        <strain evidence="20 21">NBRC 106429</strain>
    </source>
</reference>
<dbReference type="Pfam" id="PF00512">
    <property type="entry name" value="HisKA"/>
    <property type="match status" value="1"/>
</dbReference>
<dbReference type="SMART" id="SM00388">
    <property type="entry name" value="HisKA"/>
    <property type="match status" value="1"/>
</dbReference>
<evidence type="ECO:0000256" key="3">
    <source>
        <dbReference type="ARBA" id="ARBA00012438"/>
    </source>
</evidence>
<evidence type="ECO:0000256" key="1">
    <source>
        <dbReference type="ARBA" id="ARBA00000085"/>
    </source>
</evidence>
<dbReference type="InterPro" id="IPR003594">
    <property type="entry name" value="HATPase_dom"/>
</dbReference>
<dbReference type="Pfam" id="PF01627">
    <property type="entry name" value="Hpt"/>
    <property type="match status" value="1"/>
</dbReference>
<dbReference type="InterPro" id="IPR011006">
    <property type="entry name" value="CheY-like_superfamily"/>
</dbReference>
<keyword evidence="13 16" id="KW-0472">Membrane</keyword>
<dbReference type="EMBL" id="BJYZ01000075">
    <property type="protein sequence ID" value="GEO43335.1"/>
    <property type="molecule type" value="Genomic_DNA"/>
</dbReference>
<dbReference type="InterPro" id="IPR008207">
    <property type="entry name" value="Sig_transdc_His_kin_Hpt_dom"/>
</dbReference>
<feature type="domain" description="HPt" evidence="19">
    <location>
        <begin position="628"/>
        <end position="721"/>
    </location>
</feature>
<keyword evidence="7 16" id="KW-0812">Transmembrane</keyword>
<dbReference type="SUPFAM" id="SSF47384">
    <property type="entry name" value="Homodimeric domain of signal transducing histidine kinase"/>
    <property type="match status" value="1"/>
</dbReference>
<dbReference type="Gene3D" id="1.20.120.160">
    <property type="entry name" value="HPT domain"/>
    <property type="match status" value="1"/>
</dbReference>
<dbReference type="AlphaFoldDB" id="A0A512E3R3"/>
<dbReference type="Pfam" id="PF00072">
    <property type="entry name" value="Response_reg"/>
    <property type="match status" value="1"/>
</dbReference>
<evidence type="ECO:0000256" key="12">
    <source>
        <dbReference type="ARBA" id="ARBA00023012"/>
    </source>
</evidence>
<dbReference type="SUPFAM" id="SSF52172">
    <property type="entry name" value="CheY-like"/>
    <property type="match status" value="1"/>
</dbReference>
<dbReference type="OrthoDB" id="9801651at2"/>
<dbReference type="InterPro" id="IPR036641">
    <property type="entry name" value="HPT_dom_sf"/>
</dbReference>
<dbReference type="PANTHER" id="PTHR45339">
    <property type="entry name" value="HYBRID SIGNAL TRANSDUCTION HISTIDINE KINASE J"/>
    <property type="match status" value="1"/>
</dbReference>
<comment type="subcellular location">
    <subcellularLocation>
        <location evidence="2">Cell membrane</location>
        <topology evidence="2">Multi-pass membrane protein</topology>
    </subcellularLocation>
</comment>
<keyword evidence="6" id="KW-0808">Transferase</keyword>
<evidence type="ECO:0000256" key="16">
    <source>
        <dbReference type="SAM" id="Phobius"/>
    </source>
</evidence>
<dbReference type="Gene3D" id="3.30.565.10">
    <property type="entry name" value="Histidine kinase-like ATPase, C-terminal domain"/>
    <property type="match status" value="1"/>
</dbReference>
<keyword evidence="9" id="KW-0418">Kinase</keyword>
<evidence type="ECO:0000313" key="21">
    <source>
        <dbReference type="Proteomes" id="UP000321523"/>
    </source>
</evidence>
<dbReference type="SUPFAM" id="SSF55874">
    <property type="entry name" value="ATPase domain of HSP90 chaperone/DNA topoisomerase II/histidine kinase"/>
    <property type="match status" value="1"/>
</dbReference>
<dbReference type="Proteomes" id="UP000321523">
    <property type="component" value="Unassembled WGS sequence"/>
</dbReference>
<evidence type="ECO:0000256" key="10">
    <source>
        <dbReference type="ARBA" id="ARBA00022840"/>
    </source>
</evidence>
<dbReference type="SUPFAM" id="SSF47226">
    <property type="entry name" value="Histidine-containing phosphotransfer domain, HPT domain"/>
    <property type="match status" value="1"/>
</dbReference>
<comment type="caution">
    <text evidence="20">The sequence shown here is derived from an EMBL/GenBank/DDBJ whole genome shotgun (WGS) entry which is preliminary data.</text>
</comment>
<evidence type="ECO:0000256" key="8">
    <source>
        <dbReference type="ARBA" id="ARBA00022741"/>
    </source>
</evidence>
<dbReference type="InterPro" id="IPR003661">
    <property type="entry name" value="HisK_dim/P_dom"/>
</dbReference>
<evidence type="ECO:0000256" key="4">
    <source>
        <dbReference type="ARBA" id="ARBA00022475"/>
    </source>
</evidence>
<dbReference type="Gene3D" id="1.10.287.130">
    <property type="match status" value="1"/>
</dbReference>
<evidence type="ECO:0000256" key="15">
    <source>
        <dbReference type="PROSITE-ProRule" id="PRU00169"/>
    </source>
</evidence>
<evidence type="ECO:0000256" key="2">
    <source>
        <dbReference type="ARBA" id="ARBA00004651"/>
    </source>
</evidence>
<dbReference type="FunFam" id="1.10.287.130:FF:000003">
    <property type="entry name" value="Histidine kinase"/>
    <property type="match status" value="1"/>
</dbReference>